<dbReference type="EMBL" id="CP009888">
    <property type="protein sequence ID" value="AIY65242.1"/>
    <property type="molecule type" value="Genomic_DNA"/>
</dbReference>
<accession>A0A0A7EGZ0</accession>
<name>A0A0A7EGZ0_9GAMM</name>
<dbReference type="Proteomes" id="UP000030341">
    <property type="component" value="Chromosome 1"/>
</dbReference>
<dbReference type="PROSITE" id="PS00409">
    <property type="entry name" value="PROKAR_NTER_METHYL"/>
    <property type="match status" value="1"/>
</dbReference>
<dbReference type="STRING" id="1348114.OM33_08780"/>
<dbReference type="KEGG" id="pseo:OM33_08780"/>
<gene>
    <name evidence="1" type="ORF">OM33_08780</name>
</gene>
<dbReference type="Gene3D" id="3.30.700.10">
    <property type="entry name" value="Glycoprotein, Type 4 Pilin"/>
    <property type="match status" value="1"/>
</dbReference>
<dbReference type="AlphaFoldDB" id="A0A0A7EGZ0"/>
<reference evidence="1 2" key="1">
    <citation type="submission" date="2014-11" db="EMBL/GenBank/DDBJ databases">
        <title>Complete Genome Sequence of Pseudoalteromonas sp. Strain OCN003 Isolated from Kaneohe Bay, Oahu, Hawaii.</title>
        <authorList>
            <person name="Beurmann S."/>
            <person name="Videau P."/>
            <person name="Ushijima B."/>
            <person name="Smith A.M."/>
            <person name="Aeby G.S."/>
            <person name="Callahan S.M."/>
            <person name="Belcaid M."/>
        </authorList>
    </citation>
    <scope>NUCLEOTIDE SEQUENCE [LARGE SCALE GENOMIC DNA]</scope>
    <source>
        <strain evidence="1 2">OCN003</strain>
    </source>
</reference>
<dbReference type="Pfam" id="PF07963">
    <property type="entry name" value="N_methyl"/>
    <property type="match status" value="1"/>
</dbReference>
<sequence>MMKKTGFTLIELIIVIVILGLLAVVAAPRFLNLQQASRISVLEATAAAMKTTAEQIKAKALVQNVKDGSVALDDLGINVQVYNGYVEGYWNGAWRYILNIGKEIPFTSASAVCSLNDLCGVGRQRTAPGFPLTTNGSAGLILIWPEGLRLSDECYAFYYNQEDGTTPNTGVVTTGC</sequence>
<evidence type="ECO:0008006" key="3">
    <source>
        <dbReference type="Google" id="ProtNLM"/>
    </source>
</evidence>
<keyword evidence="2" id="KW-1185">Reference proteome</keyword>
<proteinExistence type="predicted"/>
<protein>
    <recommendedName>
        <fullName evidence="3">Prepilin-type N-terminal cleavage/methylation domain-containing protein</fullName>
    </recommendedName>
</protein>
<evidence type="ECO:0000313" key="1">
    <source>
        <dbReference type="EMBL" id="AIY65242.1"/>
    </source>
</evidence>
<dbReference type="InterPro" id="IPR045584">
    <property type="entry name" value="Pilin-like"/>
</dbReference>
<dbReference type="SUPFAM" id="SSF54523">
    <property type="entry name" value="Pili subunits"/>
    <property type="match status" value="1"/>
</dbReference>
<dbReference type="HOGENOM" id="CLU_098637_3_1_6"/>
<dbReference type="eggNOG" id="COG4970">
    <property type="taxonomic scope" value="Bacteria"/>
</dbReference>
<dbReference type="NCBIfam" id="TIGR02532">
    <property type="entry name" value="IV_pilin_GFxxxE"/>
    <property type="match status" value="1"/>
</dbReference>
<organism evidence="1 2">
    <name type="scientific">Pseudoalteromonas piratica</name>
    <dbReference type="NCBI Taxonomy" id="1348114"/>
    <lineage>
        <taxon>Bacteria</taxon>
        <taxon>Pseudomonadati</taxon>
        <taxon>Pseudomonadota</taxon>
        <taxon>Gammaproteobacteria</taxon>
        <taxon>Alteromonadales</taxon>
        <taxon>Pseudoalteromonadaceae</taxon>
        <taxon>Pseudoalteromonas</taxon>
    </lineage>
</organism>
<dbReference type="InterPro" id="IPR012902">
    <property type="entry name" value="N_methyl_site"/>
</dbReference>
<evidence type="ECO:0000313" key="2">
    <source>
        <dbReference type="Proteomes" id="UP000030341"/>
    </source>
</evidence>